<reference evidence="1 2" key="1">
    <citation type="submission" date="2017-03" db="EMBL/GenBank/DDBJ databases">
        <title>Genome of the blue death feigning beetle - Asbolus verrucosus.</title>
        <authorList>
            <person name="Rider S.D."/>
        </authorList>
    </citation>
    <scope>NUCLEOTIDE SEQUENCE [LARGE SCALE GENOMIC DNA]</scope>
    <source>
        <strain evidence="1">Butters</strain>
        <tissue evidence="1">Head and leg muscle</tissue>
    </source>
</reference>
<keyword evidence="2" id="KW-1185">Reference proteome</keyword>
<proteinExistence type="predicted"/>
<sequence>MCNFHQLSDFARGGSSGFLDISKRVGCGVSAVLCCWSKWSQNKENIRRSGSGRPRSTIACEDRAFRLYVLRDRFSTLRPIGNDWLAVNGQRVPMSVIYIRTRSFGQIYVYHSFDIIKLQDLSHVRRNNTGPMSGIKLSSSRYCLRAHDGHRRRDVGNVLESMLIPTLFFNKIMLEFLERAQAILLPWPSGPPDVSLIEHGVKIGNLQYTLNNLVNSNVEFRKPGMKYRSLISSMPSRVAECITNRGGTTHY</sequence>
<gene>
    <name evidence="1" type="ORF">BDFB_006559</name>
</gene>
<dbReference type="EMBL" id="QDEB01075021">
    <property type="protein sequence ID" value="RZC34988.1"/>
    <property type="molecule type" value="Genomic_DNA"/>
</dbReference>
<protein>
    <submittedName>
        <fullName evidence="1">Uncharacterized protein</fullName>
    </submittedName>
</protein>
<dbReference type="Proteomes" id="UP000292052">
    <property type="component" value="Unassembled WGS sequence"/>
</dbReference>
<comment type="caution">
    <text evidence="1">The sequence shown here is derived from an EMBL/GenBank/DDBJ whole genome shotgun (WGS) entry which is preliminary data.</text>
</comment>
<evidence type="ECO:0000313" key="1">
    <source>
        <dbReference type="EMBL" id="RZC34988.1"/>
    </source>
</evidence>
<organism evidence="1 2">
    <name type="scientific">Asbolus verrucosus</name>
    <name type="common">Desert ironclad beetle</name>
    <dbReference type="NCBI Taxonomy" id="1661398"/>
    <lineage>
        <taxon>Eukaryota</taxon>
        <taxon>Metazoa</taxon>
        <taxon>Ecdysozoa</taxon>
        <taxon>Arthropoda</taxon>
        <taxon>Hexapoda</taxon>
        <taxon>Insecta</taxon>
        <taxon>Pterygota</taxon>
        <taxon>Neoptera</taxon>
        <taxon>Endopterygota</taxon>
        <taxon>Coleoptera</taxon>
        <taxon>Polyphaga</taxon>
        <taxon>Cucujiformia</taxon>
        <taxon>Tenebrionidae</taxon>
        <taxon>Pimeliinae</taxon>
        <taxon>Asbolus</taxon>
    </lineage>
</organism>
<accession>A0A482VRJ2</accession>
<name>A0A482VRJ2_ASBVE</name>
<dbReference type="STRING" id="1661398.A0A482VRJ2"/>
<evidence type="ECO:0000313" key="2">
    <source>
        <dbReference type="Proteomes" id="UP000292052"/>
    </source>
</evidence>
<dbReference type="AlphaFoldDB" id="A0A482VRJ2"/>